<dbReference type="Gene3D" id="2.60.40.150">
    <property type="entry name" value="C2 domain"/>
    <property type="match status" value="1"/>
</dbReference>
<evidence type="ECO:0000256" key="3">
    <source>
        <dbReference type="SAM" id="MobiDB-lite"/>
    </source>
</evidence>
<feature type="region of interest" description="Disordered" evidence="3">
    <location>
        <begin position="145"/>
        <end position="335"/>
    </location>
</feature>
<feature type="region of interest" description="Disordered" evidence="3">
    <location>
        <begin position="372"/>
        <end position="395"/>
    </location>
</feature>
<organism evidence="5 6">
    <name type="scientific">Malassezia japonica</name>
    <dbReference type="NCBI Taxonomy" id="223818"/>
    <lineage>
        <taxon>Eukaryota</taxon>
        <taxon>Fungi</taxon>
        <taxon>Dikarya</taxon>
        <taxon>Basidiomycota</taxon>
        <taxon>Ustilaginomycotina</taxon>
        <taxon>Malasseziomycetes</taxon>
        <taxon>Malasseziales</taxon>
        <taxon>Malasseziaceae</taxon>
        <taxon>Malassezia</taxon>
    </lineage>
</organism>
<feature type="compositionally biased region" description="Low complexity" evidence="3">
    <location>
        <begin position="471"/>
        <end position="485"/>
    </location>
</feature>
<dbReference type="SUPFAM" id="SSF49562">
    <property type="entry name" value="C2 domain (Calcium/lipid-binding domain, CaLB)"/>
    <property type="match status" value="1"/>
</dbReference>
<keyword evidence="2" id="KW-0106">Calcium</keyword>
<feature type="compositionally biased region" description="Low complexity" evidence="3">
    <location>
        <begin position="435"/>
        <end position="447"/>
    </location>
</feature>
<dbReference type="RefSeq" id="XP_060122774.1">
    <property type="nucleotide sequence ID" value="XM_060266791.1"/>
</dbReference>
<dbReference type="PROSITE" id="PS50004">
    <property type="entry name" value="C2"/>
    <property type="match status" value="1"/>
</dbReference>
<name>A0AAF0F7U0_9BASI</name>
<feature type="compositionally biased region" description="Low complexity" evidence="3">
    <location>
        <begin position="519"/>
        <end position="534"/>
    </location>
</feature>
<feature type="compositionally biased region" description="Basic and acidic residues" evidence="3">
    <location>
        <begin position="40"/>
        <end position="53"/>
    </location>
</feature>
<dbReference type="EMBL" id="CP119962">
    <property type="protein sequence ID" value="WFD39877.1"/>
    <property type="molecule type" value="Genomic_DNA"/>
</dbReference>
<feature type="compositionally biased region" description="Polar residues" evidence="3">
    <location>
        <begin position="230"/>
        <end position="244"/>
    </location>
</feature>
<dbReference type="GeneID" id="85226509"/>
<evidence type="ECO:0000259" key="4">
    <source>
        <dbReference type="PROSITE" id="PS50004"/>
    </source>
</evidence>
<dbReference type="GO" id="GO:0046872">
    <property type="term" value="F:metal ion binding"/>
    <property type="evidence" value="ECO:0007669"/>
    <property type="project" value="UniProtKB-KW"/>
</dbReference>
<feature type="compositionally biased region" description="Basic and acidic residues" evidence="3">
    <location>
        <begin position="213"/>
        <end position="223"/>
    </location>
</feature>
<protein>
    <recommendedName>
        <fullName evidence="4">C2 domain-containing protein</fullName>
    </recommendedName>
</protein>
<feature type="domain" description="C2" evidence="4">
    <location>
        <begin position="1"/>
        <end position="116"/>
    </location>
</feature>
<dbReference type="InterPro" id="IPR037791">
    <property type="entry name" value="C2_fungal_Inn1"/>
</dbReference>
<dbReference type="InterPro" id="IPR000008">
    <property type="entry name" value="C2_dom"/>
</dbReference>
<dbReference type="InterPro" id="IPR035892">
    <property type="entry name" value="C2_domain_sf"/>
</dbReference>
<feature type="compositionally biased region" description="Pro residues" evidence="3">
    <location>
        <begin position="550"/>
        <end position="575"/>
    </location>
</feature>
<gene>
    <name evidence="5" type="ORF">MJAP1_002858</name>
</gene>
<dbReference type="Proteomes" id="UP001217754">
    <property type="component" value="Chromosome 5"/>
</dbReference>
<evidence type="ECO:0000256" key="2">
    <source>
        <dbReference type="ARBA" id="ARBA00022837"/>
    </source>
</evidence>
<keyword evidence="1" id="KW-0479">Metal-binding</keyword>
<reference evidence="5" key="1">
    <citation type="submission" date="2023-03" db="EMBL/GenBank/DDBJ databases">
        <title>Mating type loci evolution in Malassezia.</title>
        <authorList>
            <person name="Coelho M.A."/>
        </authorList>
    </citation>
    <scope>NUCLEOTIDE SEQUENCE</scope>
    <source>
        <strain evidence="5">CBS 9431</strain>
    </source>
</reference>
<feature type="region of interest" description="Disordered" evidence="3">
    <location>
        <begin position="431"/>
        <end position="575"/>
    </location>
</feature>
<feature type="region of interest" description="Disordered" evidence="3">
    <location>
        <begin position="25"/>
        <end position="53"/>
    </location>
</feature>
<dbReference type="PANTHER" id="PTHR46502:SF2">
    <property type="entry name" value="16 KDA PHLOEM PROTEIN 2"/>
    <property type="match status" value="1"/>
</dbReference>
<evidence type="ECO:0000313" key="5">
    <source>
        <dbReference type="EMBL" id="WFD39877.1"/>
    </source>
</evidence>
<accession>A0AAF0F7U0</accession>
<dbReference type="AlphaFoldDB" id="A0AAF0F7U0"/>
<sequence>MPPGRHRGTLVCVVLKAKNLPNKRSIGKQDPYAELSVGDDTQRTRPDKRGGQHPLWDEQLHFEIYDGMQNALAPDGASGHALGIACFALDKESDMIGEGTLALDHVLQHGEHDQWIPLTKNERYAGEVYVELTFYSLDIPKYGSVGQGPPPTTPGTPGSSIRTASPVRVATPVRTTSTSQVLAPRSASGTVPPLLQPGHLTAPPGTYTPPYSHAEHARQDRRVPPVPTRAWTTENVAPTSPSSTARHHSVPCAAPAPATILPPPRRYDQRGVHSPPRVRTPPLRSPHAPAPGAAVPRSDSLPLLAPGAPSTDTAPPSPGAYGLSPIRSPSAPSTLPGSSFAYSASGQWLPPLTADDSAASLPDMLSPWRAPDDTSYDTSYEDASRHSRHMLQRPTRAVTTDAEAIEAAAAALMSPHAAELSAHEAIYGRNTSIDTSRPLPSPTTRRPLPTPQKGTNRLASVSLDMPRTATPARASSPLASPLASPHAVPRASSPLPTPPRASSPMRLSPLTIPTSPGGVPARVPSPRSTVRVPSPHTPVYASPLAAPPRASTPPPAYAPMLPPRSSPPLPPLPPS</sequence>
<dbReference type="PANTHER" id="PTHR46502">
    <property type="entry name" value="C2 DOMAIN-CONTAINING"/>
    <property type="match status" value="1"/>
</dbReference>
<proteinExistence type="predicted"/>
<dbReference type="SMART" id="SM00239">
    <property type="entry name" value="C2"/>
    <property type="match status" value="1"/>
</dbReference>
<dbReference type="CDD" id="cd08681">
    <property type="entry name" value="C2_fungal_Inn1p-like"/>
    <property type="match status" value="1"/>
</dbReference>
<dbReference type="Pfam" id="PF00168">
    <property type="entry name" value="C2"/>
    <property type="match status" value="1"/>
</dbReference>
<keyword evidence="6" id="KW-1185">Reference proteome</keyword>
<evidence type="ECO:0000313" key="6">
    <source>
        <dbReference type="Proteomes" id="UP001217754"/>
    </source>
</evidence>
<evidence type="ECO:0000256" key="1">
    <source>
        <dbReference type="ARBA" id="ARBA00022723"/>
    </source>
</evidence>